<dbReference type="InterPro" id="IPR002413">
    <property type="entry name" value="V5_allergen-like"/>
</dbReference>
<dbReference type="Pfam" id="PF00188">
    <property type="entry name" value="CAP"/>
    <property type="match status" value="2"/>
</dbReference>
<dbReference type="SUPFAM" id="SSF55797">
    <property type="entry name" value="PR-1-like"/>
    <property type="match status" value="2"/>
</dbReference>
<dbReference type="InterPro" id="IPR001283">
    <property type="entry name" value="CRISP-related"/>
</dbReference>
<dbReference type="CDD" id="cd05380">
    <property type="entry name" value="CAP_euk"/>
    <property type="match status" value="2"/>
</dbReference>
<reference evidence="2 3" key="1">
    <citation type="submission" date="2022-04" db="EMBL/GenBank/DDBJ databases">
        <title>Chromosome-level reference genomes for two strains of Caenorhabditis briggsae: an improved platform for comparative genomics.</title>
        <authorList>
            <person name="Stevens L."/>
            <person name="Andersen E."/>
        </authorList>
    </citation>
    <scope>NUCLEOTIDE SEQUENCE [LARGE SCALE GENOMIC DNA]</scope>
    <source>
        <strain evidence="2">VX34</strain>
        <tissue evidence="2">Whole-organism</tissue>
    </source>
</reference>
<gene>
    <name evidence="2" type="ORF">L5515_011748</name>
</gene>
<dbReference type="SMART" id="SM00198">
    <property type="entry name" value="SCP"/>
    <property type="match status" value="2"/>
</dbReference>
<dbReference type="InterPro" id="IPR035940">
    <property type="entry name" value="CAP_sf"/>
</dbReference>
<proteinExistence type="predicted"/>
<accession>A0AAE9EQU2</accession>
<dbReference type="FunFam" id="3.40.33.10:FF:000013">
    <property type="entry name" value="SCP-Like extracellular protein"/>
    <property type="match status" value="2"/>
</dbReference>
<dbReference type="EMBL" id="CP092623">
    <property type="protein sequence ID" value="UMM29344.1"/>
    <property type="molecule type" value="Genomic_DNA"/>
</dbReference>
<evidence type="ECO:0000313" key="2">
    <source>
        <dbReference type="EMBL" id="UMM29344.1"/>
    </source>
</evidence>
<name>A0AAE9EQU2_CAEBR</name>
<keyword evidence="3" id="KW-1185">Reference proteome</keyword>
<dbReference type="PRINTS" id="PR00838">
    <property type="entry name" value="V5ALLERGEN"/>
</dbReference>
<evidence type="ECO:0000313" key="3">
    <source>
        <dbReference type="Proteomes" id="UP000829354"/>
    </source>
</evidence>
<dbReference type="InterPro" id="IPR014044">
    <property type="entry name" value="CAP_dom"/>
</dbReference>
<sequence>MKWDTTVAASAQSYANRCPTGHSGTGGVGENLYWYWTSGSLGDLNQYGAAASAAWEKEFQDYGWSSNLLTMDLFNTGIGHATQMAWAKSNLIGCGVKDCGRDTNGLNKVTVVCQYKPQGNYLNQYIYLSGQTCSACPSGYSCERISLKPEGFDFNRLSNMHTTTIFLLATLQLGVYAQFKSSTQQFIVDIHNTLRSKIAKGTYVAQETTKPAGTNLLKMKWDTTLATSAQTYANTCPTGHSNLAGTGENLYWRWSSLPFSGLDVYGGAAAVAWEQEFQTDGWTSNAFTQALFDTGIGHATQMAWASTGLIGCGVKNCGVDATKNNYNKVTVVCHYKSIGNVLGQDIYKSGTTCSVCPTGTTCETATGLCV</sequence>
<evidence type="ECO:0000259" key="1">
    <source>
        <dbReference type="SMART" id="SM00198"/>
    </source>
</evidence>
<dbReference type="PRINTS" id="PR00837">
    <property type="entry name" value="V5TPXLIKE"/>
</dbReference>
<dbReference type="AlphaFoldDB" id="A0AAE9EQU2"/>
<feature type="domain" description="SCP" evidence="1">
    <location>
        <begin position="182"/>
        <end position="343"/>
    </location>
</feature>
<dbReference type="Gene3D" id="3.40.33.10">
    <property type="entry name" value="CAP"/>
    <property type="match status" value="2"/>
</dbReference>
<organism evidence="2 3">
    <name type="scientific">Caenorhabditis briggsae</name>
    <dbReference type="NCBI Taxonomy" id="6238"/>
    <lineage>
        <taxon>Eukaryota</taxon>
        <taxon>Metazoa</taxon>
        <taxon>Ecdysozoa</taxon>
        <taxon>Nematoda</taxon>
        <taxon>Chromadorea</taxon>
        <taxon>Rhabditida</taxon>
        <taxon>Rhabditina</taxon>
        <taxon>Rhabditomorpha</taxon>
        <taxon>Rhabditoidea</taxon>
        <taxon>Rhabditidae</taxon>
        <taxon>Peloderinae</taxon>
        <taxon>Caenorhabditis</taxon>
    </lineage>
</organism>
<dbReference type="Proteomes" id="UP000829354">
    <property type="component" value="Chromosome IV"/>
</dbReference>
<protein>
    <recommendedName>
        <fullName evidence="1">SCP domain-containing protein</fullName>
    </recommendedName>
</protein>
<dbReference type="PANTHER" id="PTHR10334">
    <property type="entry name" value="CYSTEINE-RICH SECRETORY PROTEIN-RELATED"/>
    <property type="match status" value="1"/>
</dbReference>
<feature type="domain" description="SCP" evidence="1">
    <location>
        <begin position="1"/>
        <end position="123"/>
    </location>
</feature>